<name>A0A813L7I2_POLGL</name>
<feature type="transmembrane region" description="Helical" evidence="2">
    <location>
        <begin position="146"/>
        <end position="163"/>
    </location>
</feature>
<comment type="caution">
    <text evidence="3">The sequence shown here is derived from an EMBL/GenBank/DDBJ whole genome shotgun (WGS) entry which is preliminary data.</text>
</comment>
<dbReference type="AlphaFoldDB" id="A0A813L7I2"/>
<proteinExistence type="predicted"/>
<organism evidence="3 4">
    <name type="scientific">Polarella glacialis</name>
    <name type="common">Dinoflagellate</name>
    <dbReference type="NCBI Taxonomy" id="89957"/>
    <lineage>
        <taxon>Eukaryota</taxon>
        <taxon>Sar</taxon>
        <taxon>Alveolata</taxon>
        <taxon>Dinophyceae</taxon>
        <taxon>Suessiales</taxon>
        <taxon>Suessiaceae</taxon>
        <taxon>Polarella</taxon>
    </lineage>
</organism>
<feature type="non-terminal residue" evidence="3">
    <location>
        <position position="699"/>
    </location>
</feature>
<keyword evidence="2" id="KW-0812">Transmembrane</keyword>
<evidence type="ECO:0000313" key="3">
    <source>
        <dbReference type="EMBL" id="CAE8721206.1"/>
    </source>
</evidence>
<keyword evidence="2" id="KW-0472">Membrane</keyword>
<accession>A0A813L7I2</accession>
<protein>
    <submittedName>
        <fullName evidence="3">Uncharacterized protein</fullName>
    </submittedName>
</protein>
<feature type="region of interest" description="Disordered" evidence="1">
    <location>
        <begin position="634"/>
        <end position="666"/>
    </location>
</feature>
<feature type="transmembrane region" description="Helical" evidence="2">
    <location>
        <begin position="111"/>
        <end position="134"/>
    </location>
</feature>
<feature type="transmembrane region" description="Helical" evidence="2">
    <location>
        <begin position="61"/>
        <end position="84"/>
    </location>
</feature>
<dbReference type="EMBL" id="CAJNNW010033988">
    <property type="protein sequence ID" value="CAE8721206.1"/>
    <property type="molecule type" value="Genomic_DNA"/>
</dbReference>
<gene>
    <name evidence="3" type="ORF">PGLA2088_LOCUS41797</name>
</gene>
<evidence type="ECO:0000256" key="2">
    <source>
        <dbReference type="SAM" id="Phobius"/>
    </source>
</evidence>
<keyword evidence="2" id="KW-1133">Transmembrane helix</keyword>
<evidence type="ECO:0000313" key="4">
    <source>
        <dbReference type="Proteomes" id="UP000626109"/>
    </source>
</evidence>
<reference evidence="3" key="1">
    <citation type="submission" date="2021-02" db="EMBL/GenBank/DDBJ databases">
        <authorList>
            <person name="Dougan E. K."/>
            <person name="Rhodes N."/>
            <person name="Thang M."/>
            <person name="Chan C."/>
        </authorList>
    </citation>
    <scope>NUCLEOTIDE SEQUENCE</scope>
</reference>
<evidence type="ECO:0000256" key="1">
    <source>
        <dbReference type="SAM" id="MobiDB-lite"/>
    </source>
</evidence>
<dbReference type="Proteomes" id="UP000626109">
    <property type="component" value="Unassembled WGS sequence"/>
</dbReference>
<feature type="transmembrane region" description="Helical" evidence="2">
    <location>
        <begin position="30"/>
        <end position="49"/>
    </location>
</feature>
<sequence length="699" mass="75420">WLNHGYGYWWVTLSGFSVGNGGSGGVLLEASSSLIVVLVVVDLFFEAIARSCSLGERASNPLLGITVLAICTLCVVDLSLHVGAGGARVSLPLVLFALSESGYVWHMVRPWIGIVVVCALASLASVLLLAPAFLRCLRKLAPKRRTPLLVKLALAAVCSRFLWVQMQTSEGVGPDMLSQLGADALALLRGSLLPTPLRAALESHRSERAVVSSSPRIFPPVLLFHWEAGKDTLLSKTNASATPYLRRLVERLAAMGQCAAGLCGGGKGSYSQLREVKKLPAGRSLKDELESALLAFRKAGDASFLRWRGPADKLWMHAHSIPEAILLGAQGHLPGVLKSVQFSEGTDCAKHCQKLRSRGSGVIAVITVQFMFPEICGEFATRSRIGSSIRLASEVTFALQRPTVQTNFGAQEPLILEVSGLDFPSLPESRKIRLKLKALLGSGFNKVNAFAWWLENRDAAYPLHSSKFRRVHASVFEGPLLARPPQWAAEKGLWGYLHAPCNDIEAFELWDEGKSIRATAKTRQPSDPELAAVAAICDTLCIEVMRKDRVISEPWAPSAINLAALTHGRAAGQPGAHPEKIAKLFSAATTWGPGKAGWQALDNTWLCTDRKDMFGRTIEEQGRVIWISPGQAAIPRSSAERRPDEASPQGFEAAEQRVQGSKTKAEPPKRYLISSFVAATILAGVALHVRSNCAPGAPA</sequence>